<dbReference type="CDD" id="cd20184">
    <property type="entry name" value="M34_peptidase_like"/>
    <property type="match status" value="1"/>
</dbReference>
<dbReference type="OrthoDB" id="1976518at2"/>
<evidence type="ECO:0000256" key="3">
    <source>
        <dbReference type="SAM" id="MobiDB-lite"/>
    </source>
</evidence>
<protein>
    <recommendedName>
        <fullName evidence="5">ATLF-like domain-containing protein</fullName>
    </recommendedName>
</protein>
<organism evidence="6 8">
    <name type="scientific">Anaerostipes hadrus</name>
    <dbReference type="NCBI Taxonomy" id="649756"/>
    <lineage>
        <taxon>Bacteria</taxon>
        <taxon>Bacillati</taxon>
        <taxon>Bacillota</taxon>
        <taxon>Clostridia</taxon>
        <taxon>Lachnospirales</taxon>
        <taxon>Lachnospiraceae</taxon>
        <taxon>Anaerostipes</taxon>
    </lineage>
</organism>
<evidence type="ECO:0000313" key="9">
    <source>
        <dbReference type="Proteomes" id="UP000095564"/>
    </source>
</evidence>
<evidence type="ECO:0000256" key="2">
    <source>
        <dbReference type="ARBA" id="ARBA00022525"/>
    </source>
</evidence>
<evidence type="ECO:0000256" key="1">
    <source>
        <dbReference type="ARBA" id="ARBA00004613"/>
    </source>
</evidence>
<dbReference type="InterPro" id="IPR014781">
    <property type="entry name" value="Anthrax_toxin_lethal/edema_N/C"/>
</dbReference>
<dbReference type="Proteomes" id="UP000095564">
    <property type="component" value="Unassembled WGS sequence"/>
</dbReference>
<dbReference type="Pfam" id="PF07737">
    <property type="entry name" value="ATLF"/>
    <property type="match status" value="1"/>
</dbReference>
<comment type="subcellular location">
    <subcellularLocation>
        <location evidence="1">Secreted</location>
    </subcellularLocation>
</comment>
<dbReference type="Proteomes" id="UP000095553">
    <property type="component" value="Unassembled WGS sequence"/>
</dbReference>
<evidence type="ECO:0000256" key="4">
    <source>
        <dbReference type="SAM" id="SignalP"/>
    </source>
</evidence>
<reference evidence="8 9" key="1">
    <citation type="submission" date="2015-09" db="EMBL/GenBank/DDBJ databases">
        <authorList>
            <consortium name="Pathogen Informatics"/>
        </authorList>
    </citation>
    <scope>NUCLEOTIDE SEQUENCE [LARGE SCALE GENOMIC DNA]</scope>
    <source>
        <strain evidence="7 9">2789STDY5834908</strain>
        <strain evidence="6 8">2789STDY5834959</strain>
    </source>
</reference>
<dbReference type="EMBL" id="CZAU01000006">
    <property type="protein sequence ID" value="CUP21333.1"/>
    <property type="molecule type" value="Genomic_DNA"/>
</dbReference>
<proteinExistence type="predicted"/>
<keyword evidence="2" id="KW-0964">Secreted</keyword>
<sequence>MMKEKGQFKKKFVKKIATIMMAAAMVVSGGFGVAPAADHSVSVYATDNAYRGYHVTSTKTKKKPATSSTKKSKLSKNHANKTTKTVTTTTTSTGYKHVVAKDTKTVTKTVVTTTKVYYKKTLTTTVKKQVTVTTTTINYLRRGNPDYMKLMGTVNTQIPTKVGNAMKADGLKVVLNPNLSYDGVYSASRNSIEMKNNVDYCFMHEIGHYVDRKTGYVSGSTEFKNIFNSEKSKYKGFYSDWNLDSGNYARTSTSDYFAECFKDYYFSANSRSKLKANCPKSYSFIQKTINKF</sequence>
<dbReference type="GO" id="GO:0008237">
    <property type="term" value="F:metallopeptidase activity"/>
    <property type="evidence" value="ECO:0007669"/>
    <property type="project" value="InterPro"/>
</dbReference>
<gene>
    <name evidence="7" type="ORF">ERS852520_00843</name>
    <name evidence="6" type="ORF">ERS852571_01344</name>
</gene>
<feature type="compositionally biased region" description="Basic residues" evidence="3">
    <location>
        <begin position="59"/>
        <end position="81"/>
    </location>
</feature>
<feature type="region of interest" description="Disordered" evidence="3">
    <location>
        <begin position="55"/>
        <end position="88"/>
    </location>
</feature>
<evidence type="ECO:0000313" key="7">
    <source>
        <dbReference type="EMBL" id="CUP21333.1"/>
    </source>
</evidence>
<evidence type="ECO:0000259" key="5">
    <source>
        <dbReference type="PROSITE" id="PS51995"/>
    </source>
</evidence>
<dbReference type="SUPFAM" id="SSF55486">
    <property type="entry name" value="Metalloproteases ('zincins'), catalytic domain"/>
    <property type="match status" value="1"/>
</dbReference>
<dbReference type="EMBL" id="CYXY01000007">
    <property type="protein sequence ID" value="CUM91547.1"/>
    <property type="molecule type" value="Genomic_DNA"/>
</dbReference>
<evidence type="ECO:0000313" key="8">
    <source>
        <dbReference type="Proteomes" id="UP000095553"/>
    </source>
</evidence>
<dbReference type="GO" id="GO:0005576">
    <property type="term" value="C:extracellular region"/>
    <property type="evidence" value="ECO:0007669"/>
    <property type="project" value="UniProtKB-SubCell"/>
</dbReference>
<evidence type="ECO:0000313" key="6">
    <source>
        <dbReference type="EMBL" id="CUM91547.1"/>
    </source>
</evidence>
<name>A0A173SP55_ANAHA</name>
<dbReference type="PROSITE" id="PS51995">
    <property type="entry name" value="ATLF"/>
    <property type="match status" value="1"/>
</dbReference>
<dbReference type="RefSeq" id="WP_055072714.1">
    <property type="nucleotide sequence ID" value="NZ_CYXY01000007.1"/>
</dbReference>
<dbReference type="AlphaFoldDB" id="A0A173SP55"/>
<dbReference type="InterPro" id="IPR047568">
    <property type="entry name" value="ATLF-like_dom"/>
</dbReference>
<dbReference type="InterPro" id="IPR024079">
    <property type="entry name" value="MetalloPept_cat_dom_sf"/>
</dbReference>
<feature type="signal peptide" evidence="4">
    <location>
        <begin position="1"/>
        <end position="36"/>
    </location>
</feature>
<dbReference type="Gene3D" id="3.40.390.10">
    <property type="entry name" value="Collagenase (Catalytic Domain)"/>
    <property type="match status" value="1"/>
</dbReference>
<feature type="domain" description="ATLF-like" evidence="5">
    <location>
        <begin position="79"/>
        <end position="290"/>
    </location>
</feature>
<accession>A0A173SP55</accession>
<feature type="chain" id="PRO_5014250281" description="ATLF-like domain-containing protein" evidence="4">
    <location>
        <begin position="37"/>
        <end position="292"/>
    </location>
</feature>
<keyword evidence="4" id="KW-0732">Signal</keyword>